<dbReference type="SMART" id="SM00369">
    <property type="entry name" value="LRR_TYP"/>
    <property type="match status" value="3"/>
</dbReference>
<dbReference type="SUPFAM" id="SSF52058">
    <property type="entry name" value="L domain-like"/>
    <property type="match status" value="1"/>
</dbReference>
<gene>
    <name evidence="3" type="ORF">BEMITA_LOCUS12438</name>
</gene>
<dbReference type="InterPro" id="IPR050216">
    <property type="entry name" value="LRR_domain-containing"/>
</dbReference>
<dbReference type="InterPro" id="IPR001611">
    <property type="entry name" value="Leu-rich_rpt"/>
</dbReference>
<reference evidence="3" key="1">
    <citation type="submission" date="2021-12" db="EMBL/GenBank/DDBJ databases">
        <authorList>
            <person name="King R."/>
        </authorList>
    </citation>
    <scope>NUCLEOTIDE SEQUENCE</scope>
</reference>
<dbReference type="PROSITE" id="PS51450">
    <property type="entry name" value="LRR"/>
    <property type="match status" value="1"/>
</dbReference>
<dbReference type="GO" id="GO:0005737">
    <property type="term" value="C:cytoplasm"/>
    <property type="evidence" value="ECO:0007669"/>
    <property type="project" value="TreeGrafter"/>
</dbReference>
<dbReference type="Proteomes" id="UP001152759">
    <property type="component" value="Chromosome 8"/>
</dbReference>
<keyword evidence="4" id="KW-1185">Reference proteome</keyword>
<keyword evidence="1" id="KW-0433">Leucine-rich repeat</keyword>
<keyword evidence="2" id="KW-0677">Repeat</keyword>
<protein>
    <recommendedName>
        <fullName evidence="5">Leucine-rich repeat-containing protein 27</fullName>
    </recommendedName>
</protein>
<evidence type="ECO:0000256" key="2">
    <source>
        <dbReference type="ARBA" id="ARBA00022737"/>
    </source>
</evidence>
<accession>A0A9P0AL30</accession>
<dbReference type="EMBL" id="OU963869">
    <property type="protein sequence ID" value="CAH0394101.1"/>
    <property type="molecule type" value="Genomic_DNA"/>
</dbReference>
<organism evidence="3 4">
    <name type="scientific">Bemisia tabaci</name>
    <name type="common">Sweetpotato whitefly</name>
    <name type="synonym">Aleurodes tabaci</name>
    <dbReference type="NCBI Taxonomy" id="7038"/>
    <lineage>
        <taxon>Eukaryota</taxon>
        <taxon>Metazoa</taxon>
        <taxon>Ecdysozoa</taxon>
        <taxon>Arthropoda</taxon>
        <taxon>Hexapoda</taxon>
        <taxon>Insecta</taxon>
        <taxon>Pterygota</taxon>
        <taxon>Neoptera</taxon>
        <taxon>Paraneoptera</taxon>
        <taxon>Hemiptera</taxon>
        <taxon>Sternorrhyncha</taxon>
        <taxon>Aleyrodoidea</taxon>
        <taxon>Aleyrodidae</taxon>
        <taxon>Aleyrodinae</taxon>
        <taxon>Bemisia</taxon>
    </lineage>
</organism>
<dbReference type="InterPro" id="IPR003591">
    <property type="entry name" value="Leu-rich_rpt_typical-subtyp"/>
</dbReference>
<name>A0A9P0AL30_BEMTA</name>
<dbReference type="Pfam" id="PF13855">
    <property type="entry name" value="LRR_8"/>
    <property type="match status" value="1"/>
</dbReference>
<evidence type="ECO:0000313" key="3">
    <source>
        <dbReference type="EMBL" id="CAH0394101.1"/>
    </source>
</evidence>
<dbReference type="Gene3D" id="3.80.10.10">
    <property type="entry name" value="Ribonuclease Inhibitor"/>
    <property type="match status" value="1"/>
</dbReference>
<evidence type="ECO:0008006" key="5">
    <source>
        <dbReference type="Google" id="ProtNLM"/>
    </source>
</evidence>
<dbReference type="PANTHER" id="PTHR48051">
    <property type="match status" value="1"/>
</dbReference>
<dbReference type="AlphaFoldDB" id="A0A9P0AL30"/>
<sequence length="438" mass="52023">MTPGLDNKSHENKNDFRGWNLDSVPTFLYAAQNLQSLYLANNNIEQLPADLFGHFPHLRWFDLRNNKLRTFPTTVKNHRTLETLLLDDNQLSALPMELGAVSTLKGLQVTNNPLEYPPERIVRKGVQHLIRFLREEWNNRDEKKSSRVESIVPGWRTDIYIENMECNSEETFLPLRLKRKKNVTKKISSRRIKSAKTPLLAIEHYVRVKKLLKAKPETKLNLFEYWDQLTPSHLMEKLSYSHLAKYERKEGESQSSFRPLATPSNIQHGNTFIIPNRVKYRKKRRILPRKPLGDKLRSKDDFERDVHDRHLESLRRLQRKLTLETQERILQRGKTREALRNWRLKSKKLTRRDSRSQMRKILRHDQDFDRNHAAGGRTSSEDFLRKLDSVREKFQKLTLERLRGGESSLEVEQKFAEQRLNMILNIQRDLKELKRKVQ</sequence>
<dbReference type="PANTHER" id="PTHR48051:SF54">
    <property type="entry name" value="LEUCINE-RICH REPEAT-CONTAINING PROTEIN"/>
    <property type="match status" value="1"/>
</dbReference>
<proteinExistence type="predicted"/>
<evidence type="ECO:0000256" key="1">
    <source>
        <dbReference type="ARBA" id="ARBA00022614"/>
    </source>
</evidence>
<dbReference type="InterPro" id="IPR032675">
    <property type="entry name" value="LRR_dom_sf"/>
</dbReference>
<evidence type="ECO:0000313" key="4">
    <source>
        <dbReference type="Proteomes" id="UP001152759"/>
    </source>
</evidence>
<dbReference type="KEGG" id="btab:109040902"/>